<dbReference type="InterPro" id="IPR036986">
    <property type="entry name" value="S4_RNA-bd_sf"/>
</dbReference>
<dbReference type="PATRIC" id="fig|1423778.4.peg.1337"/>
<organism evidence="2 3">
    <name type="scientific">Paucilactobacillus oligofermentans DSM 15707 = LMG 22743</name>
    <dbReference type="NCBI Taxonomy" id="1423778"/>
    <lineage>
        <taxon>Bacteria</taxon>
        <taxon>Bacillati</taxon>
        <taxon>Bacillota</taxon>
        <taxon>Bacilli</taxon>
        <taxon>Lactobacillales</taxon>
        <taxon>Lactobacillaceae</taxon>
        <taxon>Paucilactobacillus</taxon>
    </lineage>
</organism>
<dbReference type="SUPFAM" id="SSF55174">
    <property type="entry name" value="Alpha-L RNA-binding motif"/>
    <property type="match status" value="1"/>
</dbReference>
<dbReference type="InterPro" id="IPR014330">
    <property type="entry name" value="RNA-bd_S4-rel_YaaA"/>
</dbReference>
<proteinExistence type="predicted"/>
<dbReference type="AlphaFoldDB" id="A0A0R1RQU2"/>
<dbReference type="Gene3D" id="3.10.290.10">
    <property type="entry name" value="RNA-binding S4 domain"/>
    <property type="match status" value="1"/>
</dbReference>
<accession>A0A0R1RQU2</accession>
<reference evidence="2 3" key="1">
    <citation type="journal article" date="2015" name="Genome Announc.">
        <title>Expanding the biotechnology potential of lactobacilli through comparative genomics of 213 strains and associated genera.</title>
        <authorList>
            <person name="Sun Z."/>
            <person name="Harris H.M."/>
            <person name="McCann A."/>
            <person name="Guo C."/>
            <person name="Argimon S."/>
            <person name="Zhang W."/>
            <person name="Yang X."/>
            <person name="Jeffery I.B."/>
            <person name="Cooney J.C."/>
            <person name="Kagawa T.F."/>
            <person name="Liu W."/>
            <person name="Song Y."/>
            <person name="Salvetti E."/>
            <person name="Wrobel A."/>
            <person name="Rasinkangas P."/>
            <person name="Parkhill J."/>
            <person name="Rea M.C."/>
            <person name="O'Sullivan O."/>
            <person name="Ritari J."/>
            <person name="Douillard F.P."/>
            <person name="Paul Ross R."/>
            <person name="Yang R."/>
            <person name="Briner A.E."/>
            <person name="Felis G.E."/>
            <person name="de Vos W.M."/>
            <person name="Barrangou R."/>
            <person name="Klaenhammer T.R."/>
            <person name="Caufield P.W."/>
            <person name="Cui Y."/>
            <person name="Zhang H."/>
            <person name="O'Toole P.W."/>
        </authorList>
    </citation>
    <scope>NUCLEOTIDE SEQUENCE [LARGE SCALE GENOMIC DNA]</scope>
    <source>
        <strain evidence="2 3">DSM 15707</strain>
    </source>
</reference>
<dbReference type="GO" id="GO:0003723">
    <property type="term" value="F:RNA binding"/>
    <property type="evidence" value="ECO:0007669"/>
    <property type="project" value="UniProtKB-KW"/>
</dbReference>
<protein>
    <submittedName>
        <fullName evidence="2">Uncharacterized protein</fullName>
    </submittedName>
</protein>
<keyword evidence="3" id="KW-1185">Reference proteome</keyword>
<comment type="caution">
    <text evidence="2">The sequence shown here is derived from an EMBL/GenBank/DDBJ whole genome shotgun (WGS) entry which is preliminary data.</text>
</comment>
<evidence type="ECO:0000313" key="3">
    <source>
        <dbReference type="Proteomes" id="UP000051697"/>
    </source>
</evidence>
<name>A0A0R1RQU2_9LACO</name>
<dbReference type="Pfam" id="PF13275">
    <property type="entry name" value="S4_2"/>
    <property type="match status" value="1"/>
</dbReference>
<evidence type="ECO:0000313" key="2">
    <source>
        <dbReference type="EMBL" id="KRL55699.1"/>
    </source>
</evidence>
<gene>
    <name evidence="2" type="ORF">FC70_GL001303</name>
</gene>
<sequence length="77" mass="8687">MNNLEEPVIVYNDQPFITVGQLLKEEGIIPTGGAAKWFLIDNEVYVNGEQDQRRGRKLYTDDAVEVPGFGSFVIKDK</sequence>
<dbReference type="PROSITE" id="PS50889">
    <property type="entry name" value="S4"/>
    <property type="match status" value="1"/>
</dbReference>
<dbReference type="EMBL" id="AZFE01000031">
    <property type="protein sequence ID" value="KRL55699.1"/>
    <property type="molecule type" value="Genomic_DNA"/>
</dbReference>
<dbReference type="STRING" id="1423778.FC70_GL001303"/>
<evidence type="ECO:0000256" key="1">
    <source>
        <dbReference type="PROSITE-ProRule" id="PRU00182"/>
    </source>
</evidence>
<dbReference type="NCBIfam" id="TIGR02988">
    <property type="entry name" value="YaaA_near_RecF"/>
    <property type="match status" value="1"/>
</dbReference>
<keyword evidence="1" id="KW-0694">RNA-binding</keyword>
<dbReference type="Proteomes" id="UP000051697">
    <property type="component" value="Unassembled WGS sequence"/>
</dbReference>